<accession>A0A8J3ZW20</accession>
<feature type="compositionally biased region" description="Low complexity" evidence="1">
    <location>
        <begin position="17"/>
        <end position="31"/>
    </location>
</feature>
<gene>
    <name evidence="2" type="ORF">Voc01_063360</name>
</gene>
<dbReference type="AlphaFoldDB" id="A0A8J3ZW20"/>
<name>A0A8J3ZW20_9ACTN</name>
<dbReference type="Proteomes" id="UP000635606">
    <property type="component" value="Unassembled WGS sequence"/>
</dbReference>
<evidence type="ECO:0000256" key="1">
    <source>
        <dbReference type="SAM" id="MobiDB-lite"/>
    </source>
</evidence>
<keyword evidence="3" id="KW-1185">Reference proteome</keyword>
<feature type="compositionally biased region" description="Polar residues" evidence="1">
    <location>
        <begin position="1"/>
        <end position="16"/>
    </location>
</feature>
<evidence type="ECO:0000313" key="2">
    <source>
        <dbReference type="EMBL" id="GIJ71419.1"/>
    </source>
</evidence>
<reference evidence="2" key="1">
    <citation type="submission" date="2021-01" db="EMBL/GenBank/DDBJ databases">
        <title>Whole genome shotgun sequence of Virgisporangium ochraceum NBRC 16418.</title>
        <authorList>
            <person name="Komaki H."/>
            <person name="Tamura T."/>
        </authorList>
    </citation>
    <scope>NUCLEOTIDE SEQUENCE</scope>
    <source>
        <strain evidence="2">NBRC 16418</strain>
    </source>
</reference>
<organism evidence="2 3">
    <name type="scientific">Virgisporangium ochraceum</name>
    <dbReference type="NCBI Taxonomy" id="65505"/>
    <lineage>
        <taxon>Bacteria</taxon>
        <taxon>Bacillati</taxon>
        <taxon>Actinomycetota</taxon>
        <taxon>Actinomycetes</taxon>
        <taxon>Micromonosporales</taxon>
        <taxon>Micromonosporaceae</taxon>
        <taxon>Virgisporangium</taxon>
    </lineage>
</organism>
<proteinExistence type="predicted"/>
<feature type="region of interest" description="Disordered" evidence="1">
    <location>
        <begin position="1"/>
        <end position="35"/>
    </location>
</feature>
<protein>
    <submittedName>
        <fullName evidence="2">Uncharacterized protein</fullName>
    </submittedName>
</protein>
<sequence length="59" mass="5972">MGDNAATPSGNVTPALSKSSTGSVNTVTTTSERPVSCGKQCSRSCEVRALTLAGRMPSL</sequence>
<comment type="caution">
    <text evidence="2">The sequence shown here is derived from an EMBL/GenBank/DDBJ whole genome shotgun (WGS) entry which is preliminary data.</text>
</comment>
<evidence type="ECO:0000313" key="3">
    <source>
        <dbReference type="Proteomes" id="UP000635606"/>
    </source>
</evidence>
<dbReference type="EMBL" id="BOPH01000088">
    <property type="protein sequence ID" value="GIJ71419.1"/>
    <property type="molecule type" value="Genomic_DNA"/>
</dbReference>